<sequence>MDMALLLAVCCALWAAPKTAPPDTPSGERPHAAPPGPRLLPEMEMGEHCRAPPVCLSFPAAPRPLVQADPTPPPPQRGWGFSLGLHYTGSQDFSVPSAEAFTTPHIPGTGGEVSASSAGATLHTSLLSLQSQQEAPFLVAPAPLSHVDPKPPAGPTMQRRCPKASAEVPLMLVSPQGPLWSLVLQELTALDTQPMAIHSLSLWLALSPPFFQGKAWNQTDFCLPPASLVPARFLAEHDVVAHFLDYPQ</sequence>
<name>A0ABQ9V1Y3_SAGOE</name>
<organism evidence="3 4">
    <name type="scientific">Saguinus oedipus</name>
    <name type="common">Cotton-top tamarin</name>
    <name type="synonym">Oedipomidas oedipus</name>
    <dbReference type="NCBI Taxonomy" id="9490"/>
    <lineage>
        <taxon>Eukaryota</taxon>
        <taxon>Metazoa</taxon>
        <taxon>Chordata</taxon>
        <taxon>Craniata</taxon>
        <taxon>Vertebrata</taxon>
        <taxon>Euteleostomi</taxon>
        <taxon>Mammalia</taxon>
        <taxon>Eutheria</taxon>
        <taxon>Euarchontoglires</taxon>
        <taxon>Primates</taxon>
        <taxon>Haplorrhini</taxon>
        <taxon>Platyrrhini</taxon>
        <taxon>Cebidae</taxon>
        <taxon>Callitrichinae</taxon>
        <taxon>Saguinus</taxon>
    </lineage>
</organism>
<evidence type="ECO:0000313" key="3">
    <source>
        <dbReference type="EMBL" id="KAK2103398.1"/>
    </source>
</evidence>
<keyword evidence="4" id="KW-1185">Reference proteome</keyword>
<feature type="chain" id="PRO_5047323982" evidence="2">
    <location>
        <begin position="20"/>
        <end position="248"/>
    </location>
</feature>
<evidence type="ECO:0000256" key="2">
    <source>
        <dbReference type="SAM" id="SignalP"/>
    </source>
</evidence>
<protein>
    <submittedName>
        <fullName evidence="3">Uncharacterized protein</fullName>
    </submittedName>
</protein>
<evidence type="ECO:0000313" key="4">
    <source>
        <dbReference type="Proteomes" id="UP001266305"/>
    </source>
</evidence>
<gene>
    <name evidence="3" type="ORF">P7K49_017254</name>
</gene>
<evidence type="ECO:0000256" key="1">
    <source>
        <dbReference type="SAM" id="MobiDB-lite"/>
    </source>
</evidence>
<proteinExistence type="predicted"/>
<dbReference type="Proteomes" id="UP001266305">
    <property type="component" value="Unassembled WGS sequence"/>
</dbReference>
<reference evidence="3 4" key="1">
    <citation type="submission" date="2023-05" db="EMBL/GenBank/DDBJ databases">
        <title>B98-5 Cell Line De Novo Hybrid Assembly: An Optical Mapping Approach.</title>
        <authorList>
            <person name="Kananen K."/>
            <person name="Auerbach J.A."/>
            <person name="Kautto E."/>
            <person name="Blachly J.S."/>
        </authorList>
    </citation>
    <scope>NUCLEOTIDE SEQUENCE [LARGE SCALE GENOMIC DNA]</scope>
    <source>
        <strain evidence="3">B95-8</strain>
        <tissue evidence="3">Cell line</tissue>
    </source>
</reference>
<feature type="signal peptide" evidence="2">
    <location>
        <begin position="1"/>
        <end position="19"/>
    </location>
</feature>
<keyword evidence="2" id="KW-0732">Signal</keyword>
<comment type="caution">
    <text evidence="3">The sequence shown here is derived from an EMBL/GenBank/DDBJ whole genome shotgun (WGS) entry which is preliminary data.</text>
</comment>
<accession>A0ABQ9V1Y3</accession>
<dbReference type="EMBL" id="JASSZA010000008">
    <property type="protein sequence ID" value="KAK2103398.1"/>
    <property type="molecule type" value="Genomic_DNA"/>
</dbReference>
<feature type="region of interest" description="Disordered" evidence="1">
    <location>
        <begin position="19"/>
        <end position="38"/>
    </location>
</feature>